<dbReference type="Proteomes" id="UP000680348">
    <property type="component" value="Unassembled WGS sequence"/>
</dbReference>
<proteinExistence type="predicted"/>
<comment type="caution">
    <text evidence="1">The sequence shown here is derived from an EMBL/GenBank/DDBJ whole genome shotgun (WGS) entry which is preliminary data.</text>
</comment>
<dbReference type="EMBL" id="JAGWCR010000014">
    <property type="protein sequence ID" value="MBS3651464.1"/>
    <property type="molecule type" value="Genomic_DNA"/>
</dbReference>
<sequence>TLSERLHLPFPATELEAATARGKPPHLRDRTGFSHYLLHRFITFKVCQFVLITVQIYSHYLRT</sequence>
<accession>A0A942E0G7</accession>
<evidence type="ECO:0000313" key="2">
    <source>
        <dbReference type="Proteomes" id="UP000680348"/>
    </source>
</evidence>
<name>A0A942E0G7_9HYPH</name>
<organism evidence="1 2">
    <name type="scientific">Pseudaminobacter soli</name>
    <name type="common">ex Zhang et al. 2022</name>
    <dbReference type="NCBI Taxonomy" id="2831468"/>
    <lineage>
        <taxon>Bacteria</taxon>
        <taxon>Pseudomonadati</taxon>
        <taxon>Pseudomonadota</taxon>
        <taxon>Alphaproteobacteria</taxon>
        <taxon>Hyphomicrobiales</taxon>
        <taxon>Phyllobacteriaceae</taxon>
        <taxon>Pseudaminobacter</taxon>
    </lineage>
</organism>
<dbReference type="RefSeq" id="WP_210320288.1">
    <property type="nucleotide sequence ID" value="NZ_JABVCF010000014.1"/>
</dbReference>
<reference evidence="1" key="1">
    <citation type="submission" date="2021-04" db="EMBL/GenBank/DDBJ databases">
        <title>Pseudaminobacter soli sp. nov., isolated from paddy soil contaminated by heavy metals.</title>
        <authorList>
            <person name="Zhang K."/>
        </authorList>
    </citation>
    <scope>NUCLEOTIDE SEQUENCE</scope>
    <source>
        <strain evidence="1">19-2017</strain>
    </source>
</reference>
<protein>
    <submittedName>
        <fullName evidence="1">Uncharacterized protein</fullName>
    </submittedName>
</protein>
<dbReference type="AlphaFoldDB" id="A0A942E0G7"/>
<evidence type="ECO:0000313" key="1">
    <source>
        <dbReference type="EMBL" id="MBS3651464.1"/>
    </source>
</evidence>
<keyword evidence="2" id="KW-1185">Reference proteome</keyword>
<gene>
    <name evidence="1" type="ORF">KEU06_22875</name>
</gene>
<feature type="non-terminal residue" evidence="1">
    <location>
        <position position="1"/>
    </location>
</feature>